<evidence type="ECO:0000259" key="2">
    <source>
        <dbReference type="Pfam" id="PF04149"/>
    </source>
</evidence>
<keyword evidence="4" id="KW-1185">Reference proteome</keyword>
<accession>A0ABS5AEC3</accession>
<dbReference type="InterPro" id="IPR007278">
    <property type="entry name" value="DUF397"/>
</dbReference>
<evidence type="ECO:0000313" key="4">
    <source>
        <dbReference type="Proteomes" id="UP001519363"/>
    </source>
</evidence>
<protein>
    <recommendedName>
        <fullName evidence="2">DUF397 domain-containing protein</fullName>
    </recommendedName>
</protein>
<dbReference type="Pfam" id="PF04149">
    <property type="entry name" value="DUF397"/>
    <property type="match status" value="1"/>
</dbReference>
<dbReference type="RefSeq" id="WP_086782146.1">
    <property type="nucleotide sequence ID" value="NZ_JAGIOO010000001.1"/>
</dbReference>
<sequence length="68" mass="7077">MFPSGLSHATWRTSSRSSGNGGQCVEVAVVPDVVGVRDSKNVSGPALVFSSGSWSTFQSSLRVGSFDL</sequence>
<dbReference type="Proteomes" id="UP001519363">
    <property type="component" value="Unassembled WGS sequence"/>
</dbReference>
<dbReference type="EMBL" id="JAGIOO010000001">
    <property type="protein sequence ID" value="MBP2474941.1"/>
    <property type="molecule type" value="Genomic_DNA"/>
</dbReference>
<evidence type="ECO:0000313" key="3">
    <source>
        <dbReference type="EMBL" id="MBP2474941.1"/>
    </source>
</evidence>
<gene>
    <name evidence="3" type="ORF">JOF53_003813</name>
</gene>
<proteinExistence type="predicted"/>
<reference evidence="3 4" key="1">
    <citation type="submission" date="2021-03" db="EMBL/GenBank/DDBJ databases">
        <title>Sequencing the genomes of 1000 actinobacteria strains.</title>
        <authorList>
            <person name="Klenk H.-P."/>
        </authorList>
    </citation>
    <scope>NUCLEOTIDE SEQUENCE [LARGE SCALE GENOMIC DNA]</scope>
    <source>
        <strain evidence="3 4">DSM 44580</strain>
    </source>
</reference>
<comment type="caution">
    <text evidence="3">The sequence shown here is derived from an EMBL/GenBank/DDBJ whole genome shotgun (WGS) entry which is preliminary data.</text>
</comment>
<feature type="region of interest" description="Disordered" evidence="1">
    <location>
        <begin position="1"/>
        <end position="21"/>
    </location>
</feature>
<evidence type="ECO:0000256" key="1">
    <source>
        <dbReference type="SAM" id="MobiDB-lite"/>
    </source>
</evidence>
<organism evidence="3 4">
    <name type="scientific">Crossiella equi</name>
    <dbReference type="NCBI Taxonomy" id="130796"/>
    <lineage>
        <taxon>Bacteria</taxon>
        <taxon>Bacillati</taxon>
        <taxon>Actinomycetota</taxon>
        <taxon>Actinomycetes</taxon>
        <taxon>Pseudonocardiales</taxon>
        <taxon>Pseudonocardiaceae</taxon>
        <taxon>Crossiella</taxon>
    </lineage>
</organism>
<name>A0ABS5AEC3_9PSEU</name>
<feature type="domain" description="DUF397" evidence="2">
    <location>
        <begin position="9"/>
        <end position="61"/>
    </location>
</feature>